<dbReference type="PROSITE" id="PS51257">
    <property type="entry name" value="PROKAR_LIPOPROTEIN"/>
    <property type="match status" value="1"/>
</dbReference>
<proteinExistence type="predicted"/>
<dbReference type="RefSeq" id="WP_311936268.1">
    <property type="nucleotide sequence ID" value="NZ_JAVSCK010000001.1"/>
</dbReference>
<dbReference type="InterPro" id="IPR005135">
    <property type="entry name" value="Endo/exonuclease/phosphatase"/>
</dbReference>
<dbReference type="GO" id="GO:0004519">
    <property type="term" value="F:endonuclease activity"/>
    <property type="evidence" value="ECO:0007669"/>
    <property type="project" value="UniProtKB-KW"/>
</dbReference>
<dbReference type="InterPro" id="IPR036691">
    <property type="entry name" value="Endo/exonu/phosph_ase_sf"/>
</dbReference>
<evidence type="ECO:0000313" key="3">
    <source>
        <dbReference type="Proteomes" id="UP001597163"/>
    </source>
</evidence>
<reference evidence="3" key="1">
    <citation type="journal article" date="2019" name="Int. J. Syst. Evol. Microbiol.">
        <title>The Global Catalogue of Microorganisms (GCM) 10K type strain sequencing project: providing services to taxonomists for standard genome sequencing and annotation.</title>
        <authorList>
            <consortium name="The Broad Institute Genomics Platform"/>
            <consortium name="The Broad Institute Genome Sequencing Center for Infectious Disease"/>
            <person name="Wu L."/>
            <person name="Ma J."/>
        </authorList>
    </citation>
    <scope>NUCLEOTIDE SEQUENCE [LARGE SCALE GENOMIC DNA]</scope>
    <source>
        <strain evidence="3">CCUG 63246</strain>
    </source>
</reference>
<dbReference type="SUPFAM" id="SSF56219">
    <property type="entry name" value="DNase I-like"/>
    <property type="match status" value="1"/>
</dbReference>
<keyword evidence="2" id="KW-0255">Endonuclease</keyword>
<feature type="domain" description="Endonuclease/exonuclease/phosphatase" evidence="1">
    <location>
        <begin position="32"/>
        <end position="274"/>
    </location>
</feature>
<keyword evidence="2" id="KW-0378">Hydrolase</keyword>
<dbReference type="Pfam" id="PF03372">
    <property type="entry name" value="Exo_endo_phos"/>
    <property type="match status" value="1"/>
</dbReference>
<dbReference type="Proteomes" id="UP001597163">
    <property type="component" value="Unassembled WGS sequence"/>
</dbReference>
<dbReference type="Gene3D" id="3.60.10.10">
    <property type="entry name" value="Endonuclease/exonuclease/phosphatase"/>
    <property type="match status" value="1"/>
</dbReference>
<dbReference type="EMBL" id="JBHTLJ010000001">
    <property type="protein sequence ID" value="MFD1161415.1"/>
    <property type="molecule type" value="Genomic_DNA"/>
</dbReference>
<dbReference type="InterPro" id="IPR050410">
    <property type="entry name" value="CCR4/nocturin_mRNA_transcr"/>
</dbReference>
<protein>
    <submittedName>
        <fullName evidence="2">Endonuclease/exonuclease/phosphatase family protein</fullName>
    </submittedName>
</protein>
<accession>A0ABW3R8K6</accession>
<comment type="caution">
    <text evidence="2">The sequence shown here is derived from an EMBL/GenBank/DDBJ whole genome shotgun (WGS) entry which is preliminary data.</text>
</comment>
<keyword evidence="3" id="KW-1185">Reference proteome</keyword>
<gene>
    <name evidence="2" type="ORF">ACFQ2E_03240</name>
</gene>
<organism evidence="2 3">
    <name type="scientific">Hwangdonia seohaensis</name>
    <dbReference type="NCBI Taxonomy" id="1240727"/>
    <lineage>
        <taxon>Bacteria</taxon>
        <taxon>Pseudomonadati</taxon>
        <taxon>Bacteroidota</taxon>
        <taxon>Flavobacteriia</taxon>
        <taxon>Flavobacteriales</taxon>
        <taxon>Flavobacteriaceae</taxon>
        <taxon>Hwangdonia</taxon>
    </lineage>
</organism>
<keyword evidence="2" id="KW-0540">Nuclease</keyword>
<dbReference type="PANTHER" id="PTHR12121:SF36">
    <property type="entry name" value="ENDONUCLEASE_EXONUCLEASE_PHOSPHATASE DOMAIN-CONTAINING PROTEIN"/>
    <property type="match status" value="1"/>
</dbReference>
<dbReference type="PANTHER" id="PTHR12121">
    <property type="entry name" value="CARBON CATABOLITE REPRESSOR PROTEIN 4"/>
    <property type="match status" value="1"/>
</dbReference>
<evidence type="ECO:0000259" key="1">
    <source>
        <dbReference type="Pfam" id="PF03372"/>
    </source>
</evidence>
<dbReference type="CDD" id="cd09083">
    <property type="entry name" value="EEP-1"/>
    <property type="match status" value="1"/>
</dbReference>
<evidence type="ECO:0000313" key="2">
    <source>
        <dbReference type="EMBL" id="MFD1161415.1"/>
    </source>
</evidence>
<name>A0ABW3R8K6_9FLAO</name>
<sequence>MKHYTLLVLVLVMSFLSCKNEKQQENQSLNVMTYNIRLDVASDGENAWANRKGFLSSQVLFYSPDILGVQEARPNQMTDLKEALKDYKTIGIGRDGDNKGEFSAIFYNAKKLKVEEENTFWLSETPSEISMGWDAAYPRICTYGLFTVLENNQKIWVFNTHLDHVGKGAQLQGMQLILKKIETLNTDDFPVIVMGDFNVEPQSELIANLKQTLNDSKDKAKLVFGSNGTFNGFKFNEPVTRRIDYIMLSKSTKIEVEKYGVLSSSIDLKYPSDHFPVFVELTLK</sequence>